<gene>
    <name evidence="1" type="ORF">COU89_01420</name>
</gene>
<organism evidence="1 2">
    <name type="scientific">Candidatus Roizmanbacteria bacterium CG10_big_fil_rev_8_21_14_0_10_45_7</name>
    <dbReference type="NCBI Taxonomy" id="1974854"/>
    <lineage>
        <taxon>Bacteria</taxon>
        <taxon>Candidatus Roizmaniibacteriota</taxon>
    </lineage>
</organism>
<sequence length="112" mass="12496">MKLAIWALVLVGAYLLYQATIGRVFADFKACYDQASEQIQTKEASQSNQCVTNKLIYDDLNSCIGLIQKKSNFEGLLYESSATKKTIDAEYAVHNENCSGNKIAPPKESFYL</sequence>
<dbReference type="AlphaFoldDB" id="A0A2M8KV56"/>
<accession>A0A2M8KV56</accession>
<protein>
    <submittedName>
        <fullName evidence="1">Uncharacterized protein</fullName>
    </submittedName>
</protein>
<proteinExistence type="predicted"/>
<comment type="caution">
    <text evidence="1">The sequence shown here is derived from an EMBL/GenBank/DDBJ whole genome shotgun (WGS) entry which is preliminary data.</text>
</comment>
<dbReference type="Proteomes" id="UP000231569">
    <property type="component" value="Unassembled WGS sequence"/>
</dbReference>
<evidence type="ECO:0000313" key="1">
    <source>
        <dbReference type="EMBL" id="PJE63789.1"/>
    </source>
</evidence>
<name>A0A2M8KV56_9BACT</name>
<reference evidence="2" key="1">
    <citation type="submission" date="2017-09" db="EMBL/GenBank/DDBJ databases">
        <title>Depth-based differentiation of microbial function through sediment-hosted aquifers and enrichment of novel symbionts in the deep terrestrial subsurface.</title>
        <authorList>
            <person name="Probst A.J."/>
            <person name="Ladd B."/>
            <person name="Jarett J.K."/>
            <person name="Geller-Mcgrath D.E."/>
            <person name="Sieber C.M.K."/>
            <person name="Emerson J.B."/>
            <person name="Anantharaman K."/>
            <person name="Thomas B.C."/>
            <person name="Malmstrom R."/>
            <person name="Stieglmeier M."/>
            <person name="Klingl A."/>
            <person name="Woyke T."/>
            <person name="Ryan C.M."/>
            <person name="Banfield J.F."/>
        </authorList>
    </citation>
    <scope>NUCLEOTIDE SEQUENCE [LARGE SCALE GENOMIC DNA]</scope>
</reference>
<evidence type="ECO:0000313" key="2">
    <source>
        <dbReference type="Proteomes" id="UP000231569"/>
    </source>
</evidence>
<dbReference type="EMBL" id="PFEE01000030">
    <property type="protein sequence ID" value="PJE63789.1"/>
    <property type="molecule type" value="Genomic_DNA"/>
</dbReference>